<dbReference type="InterPro" id="IPR052588">
    <property type="entry name" value="Kelch_domain_protein"/>
</dbReference>
<dbReference type="InterPro" id="IPR015915">
    <property type="entry name" value="Kelch-typ_b-propeller"/>
</dbReference>
<protein>
    <submittedName>
        <fullName evidence="4">Kelch repeat-containing protein 3</fullName>
    </submittedName>
</protein>
<dbReference type="Gene3D" id="2.120.10.80">
    <property type="entry name" value="Kelch-type beta propeller"/>
    <property type="match status" value="2"/>
</dbReference>
<sequence length="349" mass="40861">MLKMNADPKLIRWERRKRQGFAPSPRTGGTMVVYKNRATLFGGVYDEEVNDEKLETVCYNEMYTYQCDTNKWYPLSLRLPKTSKKKKKAKKVVEQSVEEEEKKMEYSDEEEDDNENNNWENSHSEDPSNEPDEPEKPSPRYNAMMCVVKNHLYLYGGILEVGDREFTLDDFYSLNLDKLHEFVCIKKPNIEAQVWLGENSDDDDDDDDDEDDEDDENDEEGARGDDEAAEKPSKTKEPSGVAATGGLGRHGRIDRNALEELEAAEDTPKPGESLREFFERTNTYWVEKAYEETQRTGKALRRDGFQMAEERYIEFEPQLKEWEGILKEIEEREKREALEKKQQKEKSRR</sequence>
<keyword evidence="1" id="KW-0175">Coiled coil</keyword>
<dbReference type="Proteomes" id="UP001479436">
    <property type="component" value="Unassembled WGS sequence"/>
</dbReference>
<proteinExistence type="predicted"/>
<feature type="region of interest" description="Disordered" evidence="2">
    <location>
        <begin position="195"/>
        <end position="254"/>
    </location>
</feature>
<dbReference type="InterPro" id="IPR025183">
    <property type="entry name" value="DUF4110"/>
</dbReference>
<accession>A0ABR2W8T3</accession>
<dbReference type="EMBL" id="JASJQH010006921">
    <property type="protein sequence ID" value="KAK9727420.1"/>
    <property type="molecule type" value="Genomic_DNA"/>
</dbReference>
<reference evidence="4 5" key="1">
    <citation type="submission" date="2023-04" db="EMBL/GenBank/DDBJ databases">
        <title>Genome of Basidiobolus ranarum AG-B5.</title>
        <authorList>
            <person name="Stajich J.E."/>
            <person name="Carter-House D."/>
            <person name="Gryganskyi A."/>
        </authorList>
    </citation>
    <scope>NUCLEOTIDE SEQUENCE [LARGE SCALE GENOMIC DNA]</scope>
    <source>
        <strain evidence="4 5">AG-B5</strain>
    </source>
</reference>
<gene>
    <name evidence="4" type="primary">KEL3_3</name>
    <name evidence="4" type="ORF">K7432_001859</name>
</gene>
<name>A0ABR2W8T3_9FUNG</name>
<feature type="compositionally biased region" description="Acidic residues" evidence="2">
    <location>
        <begin position="199"/>
        <end position="219"/>
    </location>
</feature>
<evidence type="ECO:0000313" key="5">
    <source>
        <dbReference type="Proteomes" id="UP001479436"/>
    </source>
</evidence>
<organism evidence="4 5">
    <name type="scientific">Basidiobolus ranarum</name>
    <dbReference type="NCBI Taxonomy" id="34480"/>
    <lineage>
        <taxon>Eukaryota</taxon>
        <taxon>Fungi</taxon>
        <taxon>Fungi incertae sedis</taxon>
        <taxon>Zoopagomycota</taxon>
        <taxon>Entomophthoromycotina</taxon>
        <taxon>Basidiobolomycetes</taxon>
        <taxon>Basidiobolales</taxon>
        <taxon>Basidiobolaceae</taxon>
        <taxon>Basidiobolus</taxon>
    </lineage>
</organism>
<feature type="domain" description="DUF4110" evidence="3">
    <location>
        <begin position="261"/>
        <end position="346"/>
    </location>
</feature>
<evidence type="ECO:0000313" key="4">
    <source>
        <dbReference type="EMBL" id="KAK9727420.1"/>
    </source>
</evidence>
<feature type="compositionally biased region" description="Basic and acidic residues" evidence="2">
    <location>
        <begin position="220"/>
        <end position="237"/>
    </location>
</feature>
<evidence type="ECO:0000256" key="2">
    <source>
        <dbReference type="SAM" id="MobiDB-lite"/>
    </source>
</evidence>
<dbReference type="PANTHER" id="PTHR46063:SF1">
    <property type="entry name" value="KELCH DOMAIN-CONTAINING PROTEIN 4"/>
    <property type="match status" value="1"/>
</dbReference>
<evidence type="ECO:0000256" key="1">
    <source>
        <dbReference type="SAM" id="Coils"/>
    </source>
</evidence>
<comment type="caution">
    <text evidence="4">The sequence shown here is derived from an EMBL/GenBank/DDBJ whole genome shotgun (WGS) entry which is preliminary data.</text>
</comment>
<evidence type="ECO:0000259" key="3">
    <source>
        <dbReference type="Pfam" id="PF13422"/>
    </source>
</evidence>
<dbReference type="PANTHER" id="PTHR46063">
    <property type="entry name" value="KELCH DOMAIN-CONTAINING PROTEIN"/>
    <property type="match status" value="1"/>
</dbReference>
<keyword evidence="5" id="KW-1185">Reference proteome</keyword>
<feature type="coiled-coil region" evidence="1">
    <location>
        <begin position="319"/>
        <end position="347"/>
    </location>
</feature>
<feature type="region of interest" description="Disordered" evidence="2">
    <location>
        <begin position="88"/>
        <end position="140"/>
    </location>
</feature>
<dbReference type="Pfam" id="PF13422">
    <property type="entry name" value="DUF4110"/>
    <property type="match status" value="1"/>
</dbReference>
<dbReference type="SUPFAM" id="SSF117281">
    <property type="entry name" value="Kelch motif"/>
    <property type="match status" value="2"/>
</dbReference>